<feature type="compositionally biased region" description="Low complexity" evidence="1">
    <location>
        <begin position="319"/>
        <end position="341"/>
    </location>
</feature>
<sequence>MNSIIHGPGRPSGLPDIRQTLPPATSAIGNARGGIASAIGTAPAADGSPAGILVSRILQMALGLFVTTMDMPVLPPDMAANPSIGFDCDFATPCRWGSMGQTQDRWRVARGEPDALLWLAATGTMVLPSEPFALIEIHGGSPPDMLASDVLNCQGEPSLFSFTYWTIGSSDLEICLLDQYYRQFNCTGMLQSHIQPGKVALKIPPIKHPFHVNIHNPERRPRNPGHRRHQIRRQILWETASSSSTPARVSTDPPLTTTTPSPWTMIPVPFIPTTTIPEPITFTPFISPMTLPTGNPWMVTSTSYPFQPITGQLITFPTPTTTASTTTTTTTTTSPHTTTTTPKRECISYL</sequence>
<keyword evidence="2" id="KW-1185">Reference proteome</keyword>
<feature type="region of interest" description="Disordered" evidence="1">
    <location>
        <begin position="319"/>
        <end position="343"/>
    </location>
</feature>
<name>A0A915DPS8_9BILA</name>
<feature type="compositionally biased region" description="Low complexity" evidence="1">
    <location>
        <begin position="251"/>
        <end position="261"/>
    </location>
</feature>
<accession>A0A915DPS8</accession>
<dbReference type="Proteomes" id="UP000887574">
    <property type="component" value="Unplaced"/>
</dbReference>
<evidence type="ECO:0000313" key="3">
    <source>
        <dbReference type="WBParaSite" id="jg21833"/>
    </source>
</evidence>
<evidence type="ECO:0000256" key="1">
    <source>
        <dbReference type="SAM" id="MobiDB-lite"/>
    </source>
</evidence>
<dbReference type="AlphaFoldDB" id="A0A915DPS8"/>
<dbReference type="WBParaSite" id="jg21833">
    <property type="protein sequence ID" value="jg21833"/>
    <property type="gene ID" value="jg21833"/>
</dbReference>
<reference evidence="3" key="1">
    <citation type="submission" date="2022-11" db="UniProtKB">
        <authorList>
            <consortium name="WormBaseParasite"/>
        </authorList>
    </citation>
    <scope>IDENTIFICATION</scope>
</reference>
<evidence type="ECO:0000313" key="2">
    <source>
        <dbReference type="Proteomes" id="UP000887574"/>
    </source>
</evidence>
<proteinExistence type="predicted"/>
<feature type="region of interest" description="Disordered" evidence="1">
    <location>
        <begin position="241"/>
        <end position="261"/>
    </location>
</feature>
<protein>
    <submittedName>
        <fullName evidence="3">MAM domain-containing protein</fullName>
    </submittedName>
</protein>
<organism evidence="2 3">
    <name type="scientific">Ditylenchus dipsaci</name>
    <dbReference type="NCBI Taxonomy" id="166011"/>
    <lineage>
        <taxon>Eukaryota</taxon>
        <taxon>Metazoa</taxon>
        <taxon>Ecdysozoa</taxon>
        <taxon>Nematoda</taxon>
        <taxon>Chromadorea</taxon>
        <taxon>Rhabditida</taxon>
        <taxon>Tylenchina</taxon>
        <taxon>Tylenchomorpha</taxon>
        <taxon>Sphaerularioidea</taxon>
        <taxon>Anguinidae</taxon>
        <taxon>Anguininae</taxon>
        <taxon>Ditylenchus</taxon>
    </lineage>
</organism>